<protein>
    <submittedName>
        <fullName evidence="1">DUF995 domain-containing protein</fullName>
    </submittedName>
</protein>
<dbReference type="InterPro" id="IPR009337">
    <property type="entry name" value="DUF995"/>
</dbReference>
<evidence type="ECO:0000313" key="2">
    <source>
        <dbReference type="Proteomes" id="UP001017257"/>
    </source>
</evidence>
<reference evidence="1" key="1">
    <citation type="submission" date="2022-08" db="EMBL/GenBank/DDBJ databases">
        <title>Microvirga terrae sp. nov., isolated from soil.</title>
        <authorList>
            <person name="Kim K.H."/>
            <person name="Seo Y.L."/>
            <person name="Kim J.M."/>
            <person name="Lee J.K."/>
            <person name="Han D.M."/>
            <person name="Jeon C.O."/>
        </authorList>
    </citation>
    <scope>NUCLEOTIDE SEQUENCE</scope>
    <source>
        <strain evidence="1">R24</strain>
    </source>
</reference>
<name>A0ABY5RQ62_9HYPH</name>
<dbReference type="Pfam" id="PF06191">
    <property type="entry name" value="DUF995"/>
    <property type="match status" value="1"/>
</dbReference>
<dbReference type="Proteomes" id="UP001017257">
    <property type="component" value="Chromosome"/>
</dbReference>
<dbReference type="RefSeq" id="WP_173947931.1">
    <property type="nucleotide sequence ID" value="NZ_CP102845.1"/>
</dbReference>
<gene>
    <name evidence="1" type="ORF">HPT29_018335</name>
</gene>
<dbReference type="EMBL" id="CP102845">
    <property type="protein sequence ID" value="UVF18439.1"/>
    <property type="molecule type" value="Genomic_DNA"/>
</dbReference>
<organism evidence="1 2">
    <name type="scientific">Microvirga terrae</name>
    <dbReference type="NCBI Taxonomy" id="2740529"/>
    <lineage>
        <taxon>Bacteria</taxon>
        <taxon>Pseudomonadati</taxon>
        <taxon>Pseudomonadota</taxon>
        <taxon>Alphaproteobacteria</taxon>
        <taxon>Hyphomicrobiales</taxon>
        <taxon>Methylobacteriaceae</taxon>
        <taxon>Microvirga</taxon>
    </lineage>
</organism>
<accession>A0ABY5RQ62</accession>
<proteinExistence type="predicted"/>
<sequence>MTGSLPKGGENGRDLTAWELTQLYSDRTWIWSEGGGYFAPDGSFYAAVGSDAPSSYLARGKWHTGANGEMCFQAIWNGQSGKNVERTCFYHKMAQGKILQKRGDTGSWYVFRGSSGHRNEFDKILPGDRIKAKFGEVRAKYLYGILM</sequence>
<keyword evidence="2" id="KW-1185">Reference proteome</keyword>
<evidence type="ECO:0000313" key="1">
    <source>
        <dbReference type="EMBL" id="UVF18439.1"/>
    </source>
</evidence>